<dbReference type="InterPro" id="IPR039422">
    <property type="entry name" value="MarR/SlyA-like"/>
</dbReference>
<dbReference type="InterPro" id="IPR000835">
    <property type="entry name" value="HTH_MarR-typ"/>
</dbReference>
<proteinExistence type="predicted"/>
<dbReference type="InterPro" id="IPR036390">
    <property type="entry name" value="WH_DNA-bd_sf"/>
</dbReference>
<organism evidence="2">
    <name type="scientific">uncultured Nocardioidaceae bacterium</name>
    <dbReference type="NCBI Taxonomy" id="253824"/>
    <lineage>
        <taxon>Bacteria</taxon>
        <taxon>Bacillati</taxon>
        <taxon>Actinomycetota</taxon>
        <taxon>Actinomycetes</taxon>
        <taxon>Propionibacteriales</taxon>
        <taxon>Nocardioidaceae</taxon>
        <taxon>environmental samples</taxon>
    </lineage>
</organism>
<evidence type="ECO:0000313" key="2">
    <source>
        <dbReference type="EMBL" id="CAA9326829.1"/>
    </source>
</evidence>
<dbReference type="GO" id="GO:0006950">
    <property type="term" value="P:response to stress"/>
    <property type="evidence" value="ECO:0007669"/>
    <property type="project" value="TreeGrafter"/>
</dbReference>
<dbReference type="PRINTS" id="PR00598">
    <property type="entry name" value="HTHMARR"/>
</dbReference>
<dbReference type="PROSITE" id="PS50995">
    <property type="entry name" value="HTH_MARR_2"/>
    <property type="match status" value="1"/>
</dbReference>
<evidence type="ECO:0000259" key="1">
    <source>
        <dbReference type="PROSITE" id="PS50995"/>
    </source>
</evidence>
<dbReference type="Pfam" id="PF01047">
    <property type="entry name" value="MarR"/>
    <property type="match status" value="1"/>
</dbReference>
<protein>
    <recommendedName>
        <fullName evidence="1">HTH marR-type domain-containing protein</fullName>
    </recommendedName>
</protein>
<feature type="domain" description="HTH marR-type" evidence="1">
    <location>
        <begin position="1"/>
        <end position="124"/>
    </location>
</feature>
<reference evidence="2" key="1">
    <citation type="submission" date="2020-02" db="EMBL/GenBank/DDBJ databases">
        <authorList>
            <person name="Meier V. D."/>
        </authorList>
    </citation>
    <scope>NUCLEOTIDE SEQUENCE</scope>
    <source>
        <strain evidence="2">AVDCRST_MAG72</strain>
    </source>
</reference>
<dbReference type="SUPFAM" id="SSF46785">
    <property type="entry name" value="Winged helix' DNA-binding domain"/>
    <property type="match status" value="1"/>
</dbReference>
<name>A0A6J4LAV0_9ACTN</name>
<gene>
    <name evidence="2" type="ORF">AVDCRST_MAG72-53</name>
</gene>
<dbReference type="PANTHER" id="PTHR33164">
    <property type="entry name" value="TRANSCRIPTIONAL REGULATOR, MARR FAMILY"/>
    <property type="match status" value="1"/>
</dbReference>
<dbReference type="InterPro" id="IPR036388">
    <property type="entry name" value="WH-like_DNA-bd_sf"/>
</dbReference>
<dbReference type="AlphaFoldDB" id="A0A6J4LAV0"/>
<dbReference type="Gene3D" id="1.10.10.10">
    <property type="entry name" value="Winged helix-like DNA-binding domain superfamily/Winged helix DNA-binding domain"/>
    <property type="match status" value="1"/>
</dbReference>
<dbReference type="EMBL" id="CADCUJ010000002">
    <property type="protein sequence ID" value="CAA9326829.1"/>
    <property type="molecule type" value="Genomic_DNA"/>
</dbReference>
<sequence>MLSHIFLGDRGRRFAIMNELGLTWMQGMALMSMDEPRPMSELALRMHCDSSNVTGIADRLTALGLAERRPSADDRRIKTLELTTKGKRLRAKVADRMGEPPVGFAALSESEARQLTKLLAKVADAQDQV</sequence>
<accession>A0A6J4LAV0</accession>
<dbReference type="PANTHER" id="PTHR33164:SF43">
    <property type="entry name" value="HTH-TYPE TRANSCRIPTIONAL REPRESSOR YETL"/>
    <property type="match status" value="1"/>
</dbReference>
<dbReference type="SMART" id="SM00347">
    <property type="entry name" value="HTH_MARR"/>
    <property type="match status" value="1"/>
</dbReference>
<dbReference type="GO" id="GO:0003700">
    <property type="term" value="F:DNA-binding transcription factor activity"/>
    <property type="evidence" value="ECO:0007669"/>
    <property type="project" value="InterPro"/>
</dbReference>